<keyword evidence="2" id="KW-1185">Reference proteome</keyword>
<organism evidence="1 2">
    <name type="scientific">Aquimarina algiphila</name>
    <dbReference type="NCBI Taxonomy" id="2047982"/>
    <lineage>
        <taxon>Bacteria</taxon>
        <taxon>Pseudomonadati</taxon>
        <taxon>Bacteroidota</taxon>
        <taxon>Flavobacteriia</taxon>
        <taxon>Flavobacteriales</taxon>
        <taxon>Flavobacteriaceae</taxon>
        <taxon>Aquimarina</taxon>
    </lineage>
</organism>
<sequence length="167" mass="19220">MKLAFDVQYYETHAKSVCVCFDNWNDDLPTNIIVKEVQDIAPYVPGEFYKRELPCITTIVQEFDLKHITCIIVDGYVYLDDHKKLGLGGHLYEELDHKIPIIGVAKSSFHDNKKHVHEVYRGESTKPLYVTAVGIDLEEAKNHILSMHGNYRMPTLLQILDTTTKEK</sequence>
<accession>A0A554VAT2</accession>
<evidence type="ECO:0000313" key="1">
    <source>
        <dbReference type="EMBL" id="TSE03366.1"/>
    </source>
</evidence>
<gene>
    <name evidence="1" type="ORF">FOF46_29500</name>
</gene>
<proteinExistence type="predicted"/>
<dbReference type="GO" id="GO:0004519">
    <property type="term" value="F:endonuclease activity"/>
    <property type="evidence" value="ECO:0007669"/>
    <property type="project" value="UniProtKB-KW"/>
</dbReference>
<dbReference type="Proteomes" id="UP000318833">
    <property type="component" value="Unassembled WGS sequence"/>
</dbReference>
<dbReference type="GO" id="GO:0006281">
    <property type="term" value="P:DNA repair"/>
    <property type="evidence" value="ECO:0007669"/>
    <property type="project" value="InterPro"/>
</dbReference>
<evidence type="ECO:0000313" key="2">
    <source>
        <dbReference type="Proteomes" id="UP000318833"/>
    </source>
</evidence>
<dbReference type="EMBL" id="VLNR01000115">
    <property type="protein sequence ID" value="TSE03366.1"/>
    <property type="molecule type" value="Genomic_DNA"/>
</dbReference>
<keyword evidence="1" id="KW-0255">Endonuclease</keyword>
<keyword evidence="1" id="KW-0378">Hydrolase</keyword>
<comment type="caution">
    <text evidence="1">The sequence shown here is derived from an EMBL/GenBank/DDBJ whole genome shotgun (WGS) entry which is preliminary data.</text>
</comment>
<dbReference type="RefSeq" id="WP_143919031.1">
    <property type="nucleotide sequence ID" value="NZ_CANMIK010000030.1"/>
</dbReference>
<dbReference type="Gene3D" id="3.30.2170.10">
    <property type="entry name" value="archaeoglobus fulgidus dsm 4304 superfamily"/>
    <property type="match status" value="1"/>
</dbReference>
<protein>
    <submittedName>
        <fullName evidence="1">Endonuclease V</fullName>
    </submittedName>
</protein>
<dbReference type="AlphaFoldDB" id="A0A554VAT2"/>
<name>A0A554VAT2_9FLAO</name>
<dbReference type="InterPro" id="IPR007581">
    <property type="entry name" value="Endonuclease-V"/>
</dbReference>
<dbReference type="Pfam" id="PF04493">
    <property type="entry name" value="Endonuclease_5"/>
    <property type="match status" value="1"/>
</dbReference>
<dbReference type="OrthoDB" id="2593273at2"/>
<reference evidence="1 2" key="1">
    <citation type="submission" date="2019-07" db="EMBL/GenBank/DDBJ databases">
        <title>The draft genome sequence of Aquimarina algiphila M91.</title>
        <authorList>
            <person name="Meng X."/>
        </authorList>
    </citation>
    <scope>NUCLEOTIDE SEQUENCE [LARGE SCALE GENOMIC DNA]</scope>
    <source>
        <strain evidence="1 2">M91</strain>
    </source>
</reference>
<keyword evidence="1" id="KW-0540">Nuclease</keyword>